<feature type="transmembrane region" description="Helical" evidence="15">
    <location>
        <begin position="63"/>
        <end position="80"/>
    </location>
</feature>
<keyword evidence="15" id="KW-1133">Transmembrane helix</keyword>
<evidence type="ECO:0000256" key="4">
    <source>
        <dbReference type="ARBA" id="ARBA00022496"/>
    </source>
</evidence>
<feature type="domain" description="TonB-dependent receptor plug" evidence="17">
    <location>
        <begin position="137"/>
        <end position="245"/>
    </location>
</feature>
<sequence length="760" mass="84912">MIRNKSSINTLVQLIKKTLKPNKNIICDILSHLVNLSHALQFSAFTHHSAVSKDGSKRIITKLILYVLSIFRGFILMRFINSSYVSGLPISFFLVVYSINTYATELESKSLENVYGDTSFSVGERVTVVGKRSVDASKVLTSVDRMSGDLLQSADVDYAWQLLGRLPGITLTEFNQGTTSGKLSFRGFNGEGEVNAVKLLIDGIPSNSNDGNMPYIDMILPLEISTLEVVRGTTDPRYGLHNIAGNVSFETRSDGDYLDAKLTAGSFGKNDVQLVAGIENDTFRQNYAVGYREADGYRDHSDFSRRSFSGKWAFDVSDNVTLGASARTYSVDANEPGYLTSNVSYSNPRATNEYNKSDEGDRDINQFSVSLDAKLSETSTLRVLSWLNQLEDNRYVTYSANVAQQNRYTEEDHYGALASVSYEPKVSYLHRLLIETGGSVEIQDNISKRFLTKEQAPTSQTRDQEFDLTVTGAYIQTMLEPVKWLRITPAWRVDKVTGDFTNNLSNLTASANDYGTISQPKLSLAIFPISELTLFANWGRTFQVGVGSGAYLIPPRQDDVEPSINEGWELGAKYQPWDSVDMRLAFWNQTATGELKRKLNDPAGDFDNIGSTERNGVDLQTSWALTDDINVWGSVAWQKAKIVKTDPQTPELKGNDIDHIPQWIYNAGVDFIITEQFSLSALLRAQSKYELNTANSAGRYGDFVLLNVSANYALNQYTDLVFEVKNLTDKYYEYVWWDGNQTLHSPNEGRSLNASISMHF</sequence>
<evidence type="ECO:0000256" key="14">
    <source>
        <dbReference type="RuleBase" id="RU003357"/>
    </source>
</evidence>
<evidence type="ECO:0000259" key="17">
    <source>
        <dbReference type="Pfam" id="PF07715"/>
    </source>
</evidence>
<proteinExistence type="inferred from homology"/>
<dbReference type="GO" id="GO:0009279">
    <property type="term" value="C:cell outer membrane"/>
    <property type="evidence" value="ECO:0007669"/>
    <property type="project" value="UniProtKB-SubCell"/>
</dbReference>
<dbReference type="InterPro" id="IPR036942">
    <property type="entry name" value="Beta-barrel_TonB_sf"/>
</dbReference>
<feature type="domain" description="TonB-dependent receptor-like beta-barrel" evidence="16">
    <location>
        <begin position="343"/>
        <end position="727"/>
    </location>
</feature>
<keyword evidence="6" id="KW-0732">Signal</keyword>
<evidence type="ECO:0000256" key="5">
    <source>
        <dbReference type="ARBA" id="ARBA00022692"/>
    </source>
</evidence>
<evidence type="ECO:0000256" key="9">
    <source>
        <dbReference type="ARBA" id="ARBA00023077"/>
    </source>
</evidence>
<reference evidence="18" key="1">
    <citation type="journal article" date="2019" name="Int J Environ Res Public Health">
        <title>Characterization of Chromosome-Mediated BlaOXA-894 in Shewanella xiamenensis Isolated from Pig Wastewater.</title>
        <authorList>
            <person name="Zou H."/>
            <person name="Zhou Z."/>
            <person name="Xia H."/>
            <person name="Zhao Q."/>
            <person name="Li X."/>
        </authorList>
    </citation>
    <scope>NUCLEOTIDE SEQUENCE</scope>
    <source>
        <strain evidence="18">2015oxa</strain>
    </source>
</reference>
<dbReference type="GO" id="GO:0015344">
    <property type="term" value="F:siderophore uptake transmembrane transporter activity"/>
    <property type="evidence" value="ECO:0007669"/>
    <property type="project" value="TreeGrafter"/>
</dbReference>
<keyword evidence="11 12" id="KW-0998">Cell outer membrane</keyword>
<dbReference type="InterPro" id="IPR037066">
    <property type="entry name" value="Plug_dom_sf"/>
</dbReference>
<dbReference type="InterPro" id="IPR012910">
    <property type="entry name" value="Plug_dom"/>
</dbReference>
<evidence type="ECO:0000259" key="16">
    <source>
        <dbReference type="Pfam" id="PF00593"/>
    </source>
</evidence>
<evidence type="ECO:0000256" key="3">
    <source>
        <dbReference type="ARBA" id="ARBA00022452"/>
    </source>
</evidence>
<gene>
    <name evidence="18" type="ORF">E2650_00560</name>
</gene>
<keyword evidence="5 12" id="KW-0812">Transmembrane</keyword>
<comment type="subcellular location">
    <subcellularLocation>
        <location evidence="1 12">Cell outer membrane</location>
        <topology evidence="1 12">Multi-pass membrane protein</topology>
    </subcellularLocation>
</comment>
<dbReference type="PROSITE" id="PS52016">
    <property type="entry name" value="TONB_DEPENDENT_REC_3"/>
    <property type="match status" value="1"/>
</dbReference>
<accession>A0AAW6QQN1</accession>
<dbReference type="RefSeq" id="WP_279254496.1">
    <property type="nucleotide sequence ID" value="NZ_SUNE01000001.1"/>
</dbReference>
<comment type="caution">
    <text evidence="18">The sequence shown here is derived from an EMBL/GenBank/DDBJ whole genome shotgun (WGS) entry which is preliminary data.</text>
</comment>
<keyword evidence="2 12" id="KW-0813">Transport</keyword>
<evidence type="ECO:0000256" key="7">
    <source>
        <dbReference type="ARBA" id="ARBA00023004"/>
    </source>
</evidence>
<dbReference type="Gene3D" id="2.170.130.10">
    <property type="entry name" value="TonB-dependent receptor, plug domain"/>
    <property type="match status" value="1"/>
</dbReference>
<evidence type="ECO:0000256" key="6">
    <source>
        <dbReference type="ARBA" id="ARBA00022729"/>
    </source>
</evidence>
<name>A0AAW6QQN1_9GAMM</name>
<evidence type="ECO:0000256" key="8">
    <source>
        <dbReference type="ARBA" id="ARBA00023065"/>
    </source>
</evidence>
<dbReference type="AlphaFoldDB" id="A0AAW6QQN1"/>
<keyword evidence="3 12" id="KW-1134">Transmembrane beta strand</keyword>
<feature type="short sequence motif" description="TonB C-terminal box" evidence="13">
    <location>
        <begin position="743"/>
        <end position="760"/>
    </location>
</feature>
<evidence type="ECO:0000256" key="10">
    <source>
        <dbReference type="ARBA" id="ARBA00023136"/>
    </source>
</evidence>
<dbReference type="PANTHER" id="PTHR32552:SF68">
    <property type="entry name" value="FERRICHROME OUTER MEMBRANE TRANSPORTER_PHAGE RECEPTOR"/>
    <property type="match status" value="1"/>
</dbReference>
<evidence type="ECO:0000256" key="13">
    <source>
        <dbReference type="PROSITE-ProRule" id="PRU10144"/>
    </source>
</evidence>
<evidence type="ECO:0000313" key="18">
    <source>
        <dbReference type="EMBL" id="MDG5898417.1"/>
    </source>
</evidence>
<organism evidence="18">
    <name type="scientific">Shewanella xiamenensis</name>
    <dbReference type="NCBI Taxonomy" id="332186"/>
    <lineage>
        <taxon>Bacteria</taxon>
        <taxon>Pseudomonadati</taxon>
        <taxon>Pseudomonadota</taxon>
        <taxon>Gammaproteobacteria</taxon>
        <taxon>Alteromonadales</taxon>
        <taxon>Shewanellaceae</taxon>
        <taxon>Shewanella</taxon>
    </lineage>
</organism>
<keyword evidence="9 14" id="KW-0798">TonB box</keyword>
<keyword evidence="18" id="KW-0675">Receptor</keyword>
<evidence type="ECO:0000256" key="15">
    <source>
        <dbReference type="SAM" id="Phobius"/>
    </source>
</evidence>
<dbReference type="Proteomes" id="UP001152518">
    <property type="component" value="Unassembled WGS sequence"/>
</dbReference>
<dbReference type="PANTHER" id="PTHR32552">
    <property type="entry name" value="FERRICHROME IRON RECEPTOR-RELATED"/>
    <property type="match status" value="1"/>
</dbReference>
<dbReference type="CDD" id="cd01347">
    <property type="entry name" value="ligand_gated_channel"/>
    <property type="match status" value="1"/>
</dbReference>
<dbReference type="InterPro" id="IPR000531">
    <property type="entry name" value="Beta-barrel_TonB"/>
</dbReference>
<keyword evidence="10 12" id="KW-0472">Membrane</keyword>
<dbReference type="PROSITE" id="PS01156">
    <property type="entry name" value="TONB_DEPENDENT_REC_2"/>
    <property type="match status" value="1"/>
</dbReference>
<keyword evidence="8" id="KW-0406">Ion transport</keyword>
<evidence type="ECO:0000256" key="1">
    <source>
        <dbReference type="ARBA" id="ARBA00004571"/>
    </source>
</evidence>
<dbReference type="EMBL" id="SUNE01000001">
    <property type="protein sequence ID" value="MDG5898417.1"/>
    <property type="molecule type" value="Genomic_DNA"/>
</dbReference>
<reference evidence="18" key="2">
    <citation type="submission" date="2019-04" db="EMBL/GenBank/DDBJ databases">
        <authorList>
            <person name="Zou H."/>
        </authorList>
    </citation>
    <scope>NUCLEOTIDE SEQUENCE</scope>
    <source>
        <strain evidence="18">2015oxa</strain>
    </source>
</reference>
<evidence type="ECO:0000256" key="12">
    <source>
        <dbReference type="PROSITE-ProRule" id="PRU01360"/>
    </source>
</evidence>
<dbReference type="SUPFAM" id="SSF56935">
    <property type="entry name" value="Porins"/>
    <property type="match status" value="1"/>
</dbReference>
<dbReference type="Pfam" id="PF07715">
    <property type="entry name" value="Plug"/>
    <property type="match status" value="1"/>
</dbReference>
<comment type="similarity">
    <text evidence="12 14">Belongs to the TonB-dependent receptor family.</text>
</comment>
<dbReference type="InterPro" id="IPR039426">
    <property type="entry name" value="TonB-dep_rcpt-like"/>
</dbReference>
<dbReference type="InterPro" id="IPR010917">
    <property type="entry name" value="TonB_rcpt_CS"/>
</dbReference>
<keyword evidence="4" id="KW-0410">Iron transport</keyword>
<evidence type="ECO:0000256" key="11">
    <source>
        <dbReference type="ARBA" id="ARBA00023237"/>
    </source>
</evidence>
<dbReference type="Pfam" id="PF00593">
    <property type="entry name" value="TonB_dep_Rec_b-barrel"/>
    <property type="match status" value="1"/>
</dbReference>
<protein>
    <submittedName>
        <fullName evidence="18">TonB-dependent receptor</fullName>
    </submittedName>
</protein>
<dbReference type="Gene3D" id="2.40.170.20">
    <property type="entry name" value="TonB-dependent receptor, beta-barrel domain"/>
    <property type="match status" value="1"/>
</dbReference>
<keyword evidence="7" id="KW-0408">Iron</keyword>
<evidence type="ECO:0000256" key="2">
    <source>
        <dbReference type="ARBA" id="ARBA00022448"/>
    </source>
</evidence>